<evidence type="ECO:0000256" key="1">
    <source>
        <dbReference type="ARBA" id="ARBA00008791"/>
    </source>
</evidence>
<dbReference type="Gene3D" id="3.40.50.620">
    <property type="entry name" value="HUPs"/>
    <property type="match status" value="2"/>
</dbReference>
<dbReference type="EMBL" id="DTDJ01000031">
    <property type="protein sequence ID" value="HGL17593.1"/>
    <property type="molecule type" value="Genomic_DNA"/>
</dbReference>
<dbReference type="InterPro" id="IPR006016">
    <property type="entry name" value="UspA"/>
</dbReference>
<dbReference type="CDD" id="cd00293">
    <property type="entry name" value="USP-like"/>
    <property type="match status" value="2"/>
</dbReference>
<dbReference type="Pfam" id="PF00582">
    <property type="entry name" value="Usp"/>
    <property type="match status" value="2"/>
</dbReference>
<dbReference type="EMBL" id="DSOL01000230">
    <property type="protein sequence ID" value="HEN28575.1"/>
    <property type="molecule type" value="Genomic_DNA"/>
</dbReference>
<feature type="domain" description="UspA" evidence="3">
    <location>
        <begin position="150"/>
        <end position="285"/>
    </location>
</feature>
<dbReference type="PRINTS" id="PR01438">
    <property type="entry name" value="UNVRSLSTRESS"/>
</dbReference>
<reference evidence="4" key="1">
    <citation type="journal article" date="2020" name="mSystems">
        <title>Genome- and Community-Level Interaction Insights into Carbon Utilization and Element Cycling Functions of Hydrothermarchaeota in Hydrothermal Sediment.</title>
        <authorList>
            <person name="Zhou Z."/>
            <person name="Liu Y."/>
            <person name="Xu W."/>
            <person name="Pan J."/>
            <person name="Luo Z.H."/>
            <person name="Li M."/>
        </authorList>
    </citation>
    <scope>NUCLEOTIDE SEQUENCE [LARGE SCALE GENOMIC DNA]</scope>
    <source>
        <strain evidence="4">SpSt-34</strain>
        <strain evidence="5">SpSt-69</strain>
    </source>
</reference>
<organism evidence="4">
    <name type="scientific">candidate division WOR-3 bacterium</name>
    <dbReference type="NCBI Taxonomy" id="2052148"/>
    <lineage>
        <taxon>Bacteria</taxon>
        <taxon>Bacteria division WOR-3</taxon>
    </lineage>
</organism>
<evidence type="ECO:0000313" key="5">
    <source>
        <dbReference type="EMBL" id="HGL17593.1"/>
    </source>
</evidence>
<feature type="coiled-coil region" evidence="2">
    <location>
        <begin position="55"/>
        <end position="82"/>
    </location>
</feature>
<sequence length="291" mass="32455">MFNKVLVPIDFSPASKTALNYAIGLTGGKKQIVLIHVFPSKIREMVIFHDIPERVKSLEVQVEELRKRAASELKEMAESLSEKGISAKSIFIEGEPAQGVIEESSKGYDLVVVGIPAKKVQIANTSYTIVKGVKTNCLVVKESRAKFTLNKVLFAADFSEASKKAFKEFALKFKKEFDVEMTVLNVFELYPLPYVEHGATWLLGDLEQVKKNLEKRLISEYEGKGISYSVIEGADAGIEIVDFADKGRYNLIILSREEKSWVEKAFLGSVSAKVVRLTKKPVLICQTKLDS</sequence>
<dbReference type="SUPFAM" id="SSF52402">
    <property type="entry name" value="Adenine nucleotide alpha hydrolases-like"/>
    <property type="match status" value="2"/>
</dbReference>
<dbReference type="AlphaFoldDB" id="A0A7C2P837"/>
<accession>A0A7C2P837</accession>
<dbReference type="PANTHER" id="PTHR46268:SF6">
    <property type="entry name" value="UNIVERSAL STRESS PROTEIN UP12"/>
    <property type="match status" value="1"/>
</dbReference>
<proteinExistence type="inferred from homology"/>
<evidence type="ECO:0000256" key="2">
    <source>
        <dbReference type="SAM" id="Coils"/>
    </source>
</evidence>
<feature type="domain" description="UspA" evidence="3">
    <location>
        <begin position="1"/>
        <end position="141"/>
    </location>
</feature>
<keyword evidence="2" id="KW-0175">Coiled coil</keyword>
<dbReference type="InterPro" id="IPR014729">
    <property type="entry name" value="Rossmann-like_a/b/a_fold"/>
</dbReference>
<dbReference type="InterPro" id="IPR006015">
    <property type="entry name" value="Universal_stress_UspA"/>
</dbReference>
<comment type="caution">
    <text evidence="4">The sequence shown here is derived from an EMBL/GenBank/DDBJ whole genome shotgun (WGS) entry which is preliminary data.</text>
</comment>
<name>A0A7C2P837_UNCW3</name>
<comment type="similarity">
    <text evidence="1">Belongs to the universal stress protein A family.</text>
</comment>
<evidence type="ECO:0000313" key="4">
    <source>
        <dbReference type="EMBL" id="HEN28575.1"/>
    </source>
</evidence>
<protein>
    <submittedName>
        <fullName evidence="4">Universal stress protein</fullName>
    </submittedName>
</protein>
<dbReference type="PANTHER" id="PTHR46268">
    <property type="entry name" value="STRESS RESPONSE PROTEIN NHAX"/>
    <property type="match status" value="1"/>
</dbReference>
<gene>
    <name evidence="4" type="ORF">ENQ77_08045</name>
    <name evidence="5" type="ORF">ENU66_04615</name>
</gene>
<evidence type="ECO:0000259" key="3">
    <source>
        <dbReference type="Pfam" id="PF00582"/>
    </source>
</evidence>